<accession>A0A2T2N2Z2</accession>
<name>A0A2T2N2Z2_CORCC</name>
<evidence type="ECO:0000313" key="2">
    <source>
        <dbReference type="EMBL" id="PSN59739.1"/>
    </source>
</evidence>
<dbReference type="Proteomes" id="UP000240883">
    <property type="component" value="Unassembled WGS sequence"/>
</dbReference>
<evidence type="ECO:0000313" key="3">
    <source>
        <dbReference type="Proteomes" id="UP000240883"/>
    </source>
</evidence>
<gene>
    <name evidence="2" type="ORF">BS50DRAFT_223558</name>
</gene>
<keyword evidence="3" id="KW-1185">Reference proteome</keyword>
<proteinExistence type="predicted"/>
<feature type="region of interest" description="Disordered" evidence="1">
    <location>
        <begin position="117"/>
        <end position="213"/>
    </location>
</feature>
<reference evidence="2 3" key="1">
    <citation type="journal article" date="2018" name="Front. Microbiol.">
        <title>Genome-Wide Analysis of Corynespora cassiicola Leaf Fall Disease Putative Effectors.</title>
        <authorList>
            <person name="Lopez D."/>
            <person name="Ribeiro S."/>
            <person name="Label P."/>
            <person name="Fumanal B."/>
            <person name="Venisse J.S."/>
            <person name="Kohler A."/>
            <person name="de Oliveira R.R."/>
            <person name="Labutti K."/>
            <person name="Lipzen A."/>
            <person name="Lail K."/>
            <person name="Bauer D."/>
            <person name="Ohm R.A."/>
            <person name="Barry K.W."/>
            <person name="Spatafora J."/>
            <person name="Grigoriev I.V."/>
            <person name="Martin F.M."/>
            <person name="Pujade-Renaud V."/>
        </authorList>
    </citation>
    <scope>NUCLEOTIDE SEQUENCE [LARGE SCALE GENOMIC DNA]</scope>
    <source>
        <strain evidence="2 3">Philippines</strain>
    </source>
</reference>
<dbReference type="EMBL" id="KZ678153">
    <property type="protein sequence ID" value="PSN59739.1"/>
    <property type="molecule type" value="Genomic_DNA"/>
</dbReference>
<sequence>MPMGARARERAGRERIRTQFRQISWAEAAVNPFFAFTYLHAPSSLPLGEDLCIAVAIDIWGDMRWTARACVPGGYPICGCAHAGLAPRHPPTNPTTSPTRSCASASSIRFACASAIPRIPPNAPATPNGTLHPDGQTGQPDKTDDCRRRPTAKTFHTTPRKPCPPNRPARPRKSVPRHNGDKPMNEDRVCKRNKPRPLSPQNTNKAREPSPSV</sequence>
<protein>
    <submittedName>
        <fullName evidence="2">Uncharacterized protein</fullName>
    </submittedName>
</protein>
<dbReference type="AlphaFoldDB" id="A0A2T2N2Z2"/>
<evidence type="ECO:0000256" key="1">
    <source>
        <dbReference type="SAM" id="MobiDB-lite"/>
    </source>
</evidence>
<organism evidence="2 3">
    <name type="scientific">Corynespora cassiicola Philippines</name>
    <dbReference type="NCBI Taxonomy" id="1448308"/>
    <lineage>
        <taxon>Eukaryota</taxon>
        <taxon>Fungi</taxon>
        <taxon>Dikarya</taxon>
        <taxon>Ascomycota</taxon>
        <taxon>Pezizomycotina</taxon>
        <taxon>Dothideomycetes</taxon>
        <taxon>Pleosporomycetidae</taxon>
        <taxon>Pleosporales</taxon>
        <taxon>Corynesporascaceae</taxon>
        <taxon>Corynespora</taxon>
    </lineage>
</organism>
<feature type="compositionally biased region" description="Basic and acidic residues" evidence="1">
    <location>
        <begin position="178"/>
        <end position="190"/>
    </location>
</feature>